<feature type="transmembrane region" description="Helical" evidence="6">
    <location>
        <begin position="33"/>
        <end position="52"/>
    </location>
</feature>
<keyword evidence="3 6" id="KW-0812">Transmembrane</keyword>
<evidence type="ECO:0000313" key="8">
    <source>
        <dbReference type="EMBL" id="MST95772.1"/>
    </source>
</evidence>
<feature type="transmembrane region" description="Helical" evidence="6">
    <location>
        <begin position="176"/>
        <end position="195"/>
    </location>
</feature>
<keyword evidence="9" id="KW-1185">Reference proteome</keyword>
<feature type="transmembrane region" description="Helical" evidence="6">
    <location>
        <begin position="207"/>
        <end position="227"/>
    </location>
</feature>
<accession>A0A844FYG4</accession>
<feature type="domain" description="EamA" evidence="7">
    <location>
        <begin position="4"/>
        <end position="131"/>
    </location>
</feature>
<evidence type="ECO:0000256" key="2">
    <source>
        <dbReference type="ARBA" id="ARBA00007362"/>
    </source>
</evidence>
<organism evidence="8 9">
    <name type="scientific">Victivallis lenta</name>
    <dbReference type="NCBI Taxonomy" id="2606640"/>
    <lineage>
        <taxon>Bacteria</taxon>
        <taxon>Pseudomonadati</taxon>
        <taxon>Lentisphaerota</taxon>
        <taxon>Lentisphaeria</taxon>
        <taxon>Victivallales</taxon>
        <taxon>Victivallaceae</taxon>
        <taxon>Victivallis</taxon>
    </lineage>
</organism>
<dbReference type="PANTHER" id="PTHR32322">
    <property type="entry name" value="INNER MEMBRANE TRANSPORTER"/>
    <property type="match status" value="1"/>
</dbReference>
<reference evidence="8 9" key="1">
    <citation type="submission" date="2019-08" db="EMBL/GenBank/DDBJ databases">
        <title>In-depth cultivation of the pig gut microbiome towards novel bacterial diversity and tailored functional studies.</title>
        <authorList>
            <person name="Wylensek D."/>
            <person name="Hitch T.C.A."/>
            <person name="Clavel T."/>
        </authorList>
    </citation>
    <scope>NUCLEOTIDE SEQUENCE [LARGE SCALE GENOMIC DNA]</scope>
    <source>
        <strain evidence="8 9">BBE-744-WT-12</strain>
    </source>
</reference>
<keyword evidence="4 6" id="KW-1133">Transmembrane helix</keyword>
<dbReference type="Pfam" id="PF00892">
    <property type="entry name" value="EamA"/>
    <property type="match status" value="1"/>
</dbReference>
<dbReference type="InterPro" id="IPR000620">
    <property type="entry name" value="EamA_dom"/>
</dbReference>
<evidence type="ECO:0000259" key="7">
    <source>
        <dbReference type="Pfam" id="PF00892"/>
    </source>
</evidence>
<comment type="caution">
    <text evidence="8">The sequence shown here is derived from an EMBL/GenBank/DDBJ whole genome shotgun (WGS) entry which is preliminary data.</text>
</comment>
<gene>
    <name evidence="8" type="ORF">FYJ85_01765</name>
</gene>
<dbReference type="Proteomes" id="UP000435649">
    <property type="component" value="Unassembled WGS sequence"/>
</dbReference>
<evidence type="ECO:0000313" key="9">
    <source>
        <dbReference type="Proteomes" id="UP000435649"/>
    </source>
</evidence>
<evidence type="ECO:0000256" key="3">
    <source>
        <dbReference type="ARBA" id="ARBA00022692"/>
    </source>
</evidence>
<dbReference type="SUPFAM" id="SSF103481">
    <property type="entry name" value="Multidrug resistance efflux transporter EmrE"/>
    <property type="match status" value="2"/>
</dbReference>
<feature type="transmembrane region" description="Helical" evidence="6">
    <location>
        <begin position="233"/>
        <end position="255"/>
    </location>
</feature>
<keyword evidence="5 6" id="KW-0472">Membrane</keyword>
<evidence type="ECO:0000256" key="5">
    <source>
        <dbReference type="ARBA" id="ARBA00023136"/>
    </source>
</evidence>
<dbReference type="RefSeq" id="WP_154416801.1">
    <property type="nucleotide sequence ID" value="NZ_CALXOB010000039.1"/>
</dbReference>
<comment type="similarity">
    <text evidence="2">Belongs to the EamA transporter family.</text>
</comment>
<dbReference type="Gene3D" id="1.10.3730.20">
    <property type="match status" value="1"/>
</dbReference>
<feature type="transmembrane region" description="Helical" evidence="6">
    <location>
        <begin position="145"/>
        <end position="164"/>
    </location>
</feature>
<dbReference type="AlphaFoldDB" id="A0A844FYG4"/>
<sequence>MSIAVGYAFCCLFFAALNDFVFKLFARKERSRGLFVAVAGSVWFALLAFLPWSPESDFGATLLWGAVSGALSVTSNLLLIEAMSHNSAGMCATIFRLNLVLVVLSAALLLDETLTLLQWCGVLLAALAVLAFLPAGGDAKKLRNAGLILVLAAAALRSGMGIAYKYGFTQGADRNGIILINSIFWIVCGGFYALFREKAAFRPERKVLRYGLLSGFLLAGIVVFMALSLEQGSASVVLPVAQMSFLGTFLLSALLLKEKLSLCKAAALLSGSAAIILLTVGG</sequence>
<feature type="transmembrane region" description="Helical" evidence="6">
    <location>
        <begin position="91"/>
        <end position="110"/>
    </location>
</feature>
<dbReference type="GO" id="GO:0016020">
    <property type="term" value="C:membrane"/>
    <property type="evidence" value="ECO:0007669"/>
    <property type="project" value="UniProtKB-SubCell"/>
</dbReference>
<dbReference type="InterPro" id="IPR050638">
    <property type="entry name" value="AA-Vitamin_Transporters"/>
</dbReference>
<comment type="subcellular location">
    <subcellularLocation>
        <location evidence="1">Membrane</location>
        <topology evidence="1">Multi-pass membrane protein</topology>
    </subcellularLocation>
</comment>
<proteinExistence type="inferred from homology"/>
<name>A0A844FYG4_9BACT</name>
<dbReference type="PANTHER" id="PTHR32322:SF2">
    <property type="entry name" value="EAMA DOMAIN-CONTAINING PROTEIN"/>
    <property type="match status" value="1"/>
</dbReference>
<feature type="transmembrane region" description="Helical" evidence="6">
    <location>
        <begin position="6"/>
        <end position="26"/>
    </location>
</feature>
<dbReference type="InterPro" id="IPR037185">
    <property type="entry name" value="EmrE-like"/>
</dbReference>
<evidence type="ECO:0000256" key="6">
    <source>
        <dbReference type="SAM" id="Phobius"/>
    </source>
</evidence>
<feature type="transmembrane region" description="Helical" evidence="6">
    <location>
        <begin position="116"/>
        <end position="133"/>
    </location>
</feature>
<evidence type="ECO:0000256" key="4">
    <source>
        <dbReference type="ARBA" id="ARBA00022989"/>
    </source>
</evidence>
<feature type="transmembrane region" description="Helical" evidence="6">
    <location>
        <begin position="58"/>
        <end position="79"/>
    </location>
</feature>
<protein>
    <submittedName>
        <fullName evidence="8">EamA family transporter</fullName>
    </submittedName>
</protein>
<evidence type="ECO:0000256" key="1">
    <source>
        <dbReference type="ARBA" id="ARBA00004141"/>
    </source>
</evidence>
<dbReference type="EMBL" id="VUNS01000001">
    <property type="protein sequence ID" value="MST95772.1"/>
    <property type="molecule type" value="Genomic_DNA"/>
</dbReference>